<dbReference type="InterPro" id="IPR036388">
    <property type="entry name" value="WH-like_DNA-bd_sf"/>
</dbReference>
<dbReference type="Proteomes" id="UP000553193">
    <property type="component" value="Unassembled WGS sequence"/>
</dbReference>
<dbReference type="AlphaFoldDB" id="A0A840ABM5"/>
<dbReference type="EMBL" id="JACIDJ010000005">
    <property type="protein sequence ID" value="MBB3899368.1"/>
    <property type="molecule type" value="Genomic_DNA"/>
</dbReference>
<evidence type="ECO:0000256" key="1">
    <source>
        <dbReference type="ARBA" id="ARBA00023015"/>
    </source>
</evidence>
<protein>
    <submittedName>
        <fullName evidence="5">DNA-binding MarR family transcriptional regulator</fullName>
    </submittedName>
</protein>
<feature type="domain" description="HTH marR-type" evidence="4">
    <location>
        <begin position="21"/>
        <end position="153"/>
    </location>
</feature>
<evidence type="ECO:0000313" key="5">
    <source>
        <dbReference type="EMBL" id="MBB3899368.1"/>
    </source>
</evidence>
<keyword evidence="2 5" id="KW-0238">DNA-binding</keyword>
<dbReference type="SUPFAM" id="SSF46785">
    <property type="entry name" value="Winged helix' DNA-binding domain"/>
    <property type="match status" value="1"/>
</dbReference>
<comment type="caution">
    <text evidence="5">The sequence shown here is derived from an EMBL/GenBank/DDBJ whole genome shotgun (WGS) entry which is preliminary data.</text>
</comment>
<organism evidence="5 6">
    <name type="scientific">Roseococcus suduntuyensis</name>
    <dbReference type="NCBI Taxonomy" id="455361"/>
    <lineage>
        <taxon>Bacteria</taxon>
        <taxon>Pseudomonadati</taxon>
        <taxon>Pseudomonadota</taxon>
        <taxon>Alphaproteobacteria</taxon>
        <taxon>Acetobacterales</taxon>
        <taxon>Roseomonadaceae</taxon>
        <taxon>Roseococcus</taxon>
    </lineage>
</organism>
<sequence length="164" mass="18372">MNILRNQDHSMDGRTNSRFVDDYLLYLLARASHTLSAEFHATLRRAGVSVPVWRVLATLSGSTPETVTGLAEACLLQQPTMTKLLDRMVRDGLVQRLPDARDRRVVRIEATERGQALVQDLLVAARQHEAQVLARFPDMDPAAFKQLLRAMMTRPGRGRRAVAA</sequence>
<dbReference type="GO" id="GO:0003700">
    <property type="term" value="F:DNA-binding transcription factor activity"/>
    <property type="evidence" value="ECO:0007669"/>
    <property type="project" value="InterPro"/>
</dbReference>
<dbReference type="Gene3D" id="1.10.10.10">
    <property type="entry name" value="Winged helix-like DNA-binding domain superfamily/Winged helix DNA-binding domain"/>
    <property type="match status" value="1"/>
</dbReference>
<dbReference type="PROSITE" id="PS01117">
    <property type="entry name" value="HTH_MARR_1"/>
    <property type="match status" value="1"/>
</dbReference>
<proteinExistence type="predicted"/>
<dbReference type="Pfam" id="PF01047">
    <property type="entry name" value="MarR"/>
    <property type="match status" value="1"/>
</dbReference>
<dbReference type="InterPro" id="IPR023187">
    <property type="entry name" value="Tscrpt_reg_MarR-type_CS"/>
</dbReference>
<name>A0A840ABM5_9PROT</name>
<keyword evidence="3" id="KW-0804">Transcription</keyword>
<evidence type="ECO:0000313" key="6">
    <source>
        <dbReference type="Proteomes" id="UP000553193"/>
    </source>
</evidence>
<dbReference type="PANTHER" id="PTHR42756:SF1">
    <property type="entry name" value="TRANSCRIPTIONAL REPRESSOR OF EMRAB OPERON"/>
    <property type="match status" value="1"/>
</dbReference>
<gene>
    <name evidence="5" type="ORF">GGQ83_002820</name>
</gene>
<evidence type="ECO:0000256" key="2">
    <source>
        <dbReference type="ARBA" id="ARBA00023125"/>
    </source>
</evidence>
<keyword evidence="1" id="KW-0805">Transcription regulation</keyword>
<reference evidence="5 6" key="1">
    <citation type="submission" date="2020-08" db="EMBL/GenBank/DDBJ databases">
        <title>Genomic Encyclopedia of Type Strains, Phase IV (KMG-IV): sequencing the most valuable type-strain genomes for metagenomic binning, comparative biology and taxonomic classification.</title>
        <authorList>
            <person name="Goeker M."/>
        </authorList>
    </citation>
    <scope>NUCLEOTIDE SEQUENCE [LARGE SCALE GENOMIC DNA]</scope>
    <source>
        <strain evidence="5 6">DSM 19979</strain>
    </source>
</reference>
<evidence type="ECO:0000256" key="3">
    <source>
        <dbReference type="ARBA" id="ARBA00023163"/>
    </source>
</evidence>
<dbReference type="SMART" id="SM00347">
    <property type="entry name" value="HTH_MARR"/>
    <property type="match status" value="1"/>
</dbReference>
<dbReference type="PANTHER" id="PTHR42756">
    <property type="entry name" value="TRANSCRIPTIONAL REGULATOR, MARR"/>
    <property type="match status" value="1"/>
</dbReference>
<keyword evidence="6" id="KW-1185">Reference proteome</keyword>
<accession>A0A840ABM5</accession>
<dbReference type="PRINTS" id="PR00598">
    <property type="entry name" value="HTHMARR"/>
</dbReference>
<evidence type="ECO:0000259" key="4">
    <source>
        <dbReference type="PROSITE" id="PS50995"/>
    </source>
</evidence>
<dbReference type="InterPro" id="IPR000835">
    <property type="entry name" value="HTH_MarR-typ"/>
</dbReference>
<dbReference type="GO" id="GO:0003677">
    <property type="term" value="F:DNA binding"/>
    <property type="evidence" value="ECO:0007669"/>
    <property type="project" value="UniProtKB-KW"/>
</dbReference>
<dbReference type="InterPro" id="IPR036390">
    <property type="entry name" value="WH_DNA-bd_sf"/>
</dbReference>
<dbReference type="PROSITE" id="PS50995">
    <property type="entry name" value="HTH_MARR_2"/>
    <property type="match status" value="1"/>
</dbReference>